<dbReference type="InterPro" id="IPR027417">
    <property type="entry name" value="P-loop_NTPase"/>
</dbReference>
<proteinExistence type="inferred from homology"/>
<keyword evidence="2" id="KW-0808">Transferase</keyword>
<dbReference type="InterPro" id="IPR000863">
    <property type="entry name" value="Sulfotransferase_dom"/>
</dbReference>
<feature type="domain" description="Sulfotransferase" evidence="3">
    <location>
        <begin position="56"/>
        <end position="208"/>
    </location>
</feature>
<organism evidence="4 5">
    <name type="scientific">Dreissena polymorpha</name>
    <name type="common">Zebra mussel</name>
    <name type="synonym">Mytilus polymorpha</name>
    <dbReference type="NCBI Taxonomy" id="45954"/>
    <lineage>
        <taxon>Eukaryota</taxon>
        <taxon>Metazoa</taxon>
        <taxon>Spiralia</taxon>
        <taxon>Lophotrochozoa</taxon>
        <taxon>Mollusca</taxon>
        <taxon>Bivalvia</taxon>
        <taxon>Autobranchia</taxon>
        <taxon>Heteroconchia</taxon>
        <taxon>Euheterodonta</taxon>
        <taxon>Imparidentia</taxon>
        <taxon>Neoheterodontei</taxon>
        <taxon>Myida</taxon>
        <taxon>Dreissenoidea</taxon>
        <taxon>Dreissenidae</taxon>
        <taxon>Dreissena</taxon>
    </lineage>
</organism>
<dbReference type="SUPFAM" id="SSF52540">
    <property type="entry name" value="P-loop containing nucleoside triphosphate hydrolases"/>
    <property type="match status" value="1"/>
</dbReference>
<evidence type="ECO:0000256" key="1">
    <source>
        <dbReference type="ARBA" id="ARBA00005771"/>
    </source>
</evidence>
<sequence>MSRQYFHDVPDGDTILYDVIDDKPEVPYRLAVFRLETYEEKMKLMNSLPEYNCREKDMFLFSYPKTGTNWLWEIITMITTGSPEVSGSDKGFSMLEATPASMTDQLPNPRILNSHLLPKYLPKAVFTGNHKCVFVARNPKDAVVSFYNHTKGLKIYEYTGKFENYLQMFMRGEVDYGGYPEYLRHWQRFMTEHPDVPMHVMYYEDIKEAQYYLQKFIKANSADPDETPHQAVRRFIMRRLIWVYANFVEEVRKLSAFIGYNLDELRLQQIRERCEMNNMKEGKLAKMGPEVLEVFKELLRDGFMMLRKGRRLGSSNSGVLSLEMDSRSRCRE</sequence>
<dbReference type="Pfam" id="PF00685">
    <property type="entry name" value="Sulfotransfer_1"/>
    <property type="match status" value="1"/>
</dbReference>
<gene>
    <name evidence="4" type="ORF">DPMN_031706</name>
</gene>
<dbReference type="EMBL" id="JAIWYP010000002">
    <property type="protein sequence ID" value="KAH3868557.1"/>
    <property type="molecule type" value="Genomic_DNA"/>
</dbReference>
<comment type="caution">
    <text evidence="4">The sequence shown here is derived from an EMBL/GenBank/DDBJ whole genome shotgun (WGS) entry which is preliminary data.</text>
</comment>
<comment type="similarity">
    <text evidence="1">Belongs to the sulfotransferase 1 family.</text>
</comment>
<dbReference type="AlphaFoldDB" id="A0A9D4M3L8"/>
<reference evidence="4" key="2">
    <citation type="submission" date="2020-11" db="EMBL/GenBank/DDBJ databases">
        <authorList>
            <person name="McCartney M.A."/>
            <person name="Auch B."/>
            <person name="Kono T."/>
            <person name="Mallez S."/>
            <person name="Becker A."/>
            <person name="Gohl D.M."/>
            <person name="Silverstein K.A.T."/>
            <person name="Koren S."/>
            <person name="Bechman K.B."/>
            <person name="Herman A."/>
            <person name="Abrahante J.E."/>
            <person name="Garbe J."/>
        </authorList>
    </citation>
    <scope>NUCLEOTIDE SEQUENCE</scope>
    <source>
        <strain evidence="4">Duluth1</strain>
        <tissue evidence="4">Whole animal</tissue>
    </source>
</reference>
<keyword evidence="5" id="KW-1185">Reference proteome</keyword>
<evidence type="ECO:0000313" key="4">
    <source>
        <dbReference type="EMBL" id="KAH3868557.1"/>
    </source>
</evidence>
<protein>
    <recommendedName>
        <fullName evidence="3">Sulfotransferase domain-containing protein</fullName>
    </recommendedName>
</protein>
<dbReference type="Proteomes" id="UP000828390">
    <property type="component" value="Unassembled WGS sequence"/>
</dbReference>
<evidence type="ECO:0000313" key="5">
    <source>
        <dbReference type="Proteomes" id="UP000828390"/>
    </source>
</evidence>
<accession>A0A9D4M3L8</accession>
<reference evidence="4" key="1">
    <citation type="journal article" date="2019" name="bioRxiv">
        <title>The Genome of the Zebra Mussel, Dreissena polymorpha: A Resource for Invasive Species Research.</title>
        <authorList>
            <person name="McCartney M.A."/>
            <person name="Auch B."/>
            <person name="Kono T."/>
            <person name="Mallez S."/>
            <person name="Zhang Y."/>
            <person name="Obille A."/>
            <person name="Becker A."/>
            <person name="Abrahante J.E."/>
            <person name="Garbe J."/>
            <person name="Badalamenti J.P."/>
            <person name="Herman A."/>
            <person name="Mangelson H."/>
            <person name="Liachko I."/>
            <person name="Sullivan S."/>
            <person name="Sone E.D."/>
            <person name="Koren S."/>
            <person name="Silverstein K.A.T."/>
            <person name="Beckman K.B."/>
            <person name="Gohl D.M."/>
        </authorList>
    </citation>
    <scope>NUCLEOTIDE SEQUENCE</scope>
    <source>
        <strain evidence="4">Duluth1</strain>
        <tissue evidence="4">Whole animal</tissue>
    </source>
</reference>
<evidence type="ECO:0000259" key="3">
    <source>
        <dbReference type="Pfam" id="PF00685"/>
    </source>
</evidence>
<dbReference type="Gene3D" id="3.40.50.300">
    <property type="entry name" value="P-loop containing nucleotide triphosphate hydrolases"/>
    <property type="match status" value="1"/>
</dbReference>
<evidence type="ECO:0000256" key="2">
    <source>
        <dbReference type="ARBA" id="ARBA00022679"/>
    </source>
</evidence>
<dbReference type="GO" id="GO:0008146">
    <property type="term" value="F:sulfotransferase activity"/>
    <property type="evidence" value="ECO:0007669"/>
    <property type="project" value="InterPro"/>
</dbReference>
<dbReference type="PANTHER" id="PTHR11783">
    <property type="entry name" value="SULFOTRANSFERASE SULT"/>
    <property type="match status" value="1"/>
</dbReference>
<name>A0A9D4M3L8_DREPO</name>